<dbReference type="Proteomes" id="UP000253370">
    <property type="component" value="Unassembled WGS sequence"/>
</dbReference>
<accession>A0A365UBM3</accession>
<name>A0A365UBM3_9RHOB</name>
<evidence type="ECO:0000313" key="2">
    <source>
        <dbReference type="Proteomes" id="UP000253370"/>
    </source>
</evidence>
<dbReference type="AlphaFoldDB" id="A0A365UBM3"/>
<dbReference type="PANTHER" id="PTHR40260">
    <property type="entry name" value="BLR8190 PROTEIN"/>
    <property type="match status" value="1"/>
</dbReference>
<protein>
    <submittedName>
        <fullName evidence="1">Uncharacterized protein</fullName>
    </submittedName>
</protein>
<dbReference type="NCBIfam" id="TIGR02118">
    <property type="entry name" value="EthD family reductase"/>
    <property type="match status" value="1"/>
</dbReference>
<comment type="caution">
    <text evidence="1">The sequence shown here is derived from an EMBL/GenBank/DDBJ whole genome shotgun (WGS) entry which is preliminary data.</text>
</comment>
<keyword evidence="2" id="KW-1185">Reference proteome</keyword>
<dbReference type="PANTHER" id="PTHR40260:SF2">
    <property type="entry name" value="BLR8190 PROTEIN"/>
    <property type="match status" value="1"/>
</dbReference>
<dbReference type="RefSeq" id="WP_113288181.1">
    <property type="nucleotide sequence ID" value="NZ_QNTQ01000004.1"/>
</dbReference>
<dbReference type="EMBL" id="QNTQ01000004">
    <property type="protein sequence ID" value="RBI86631.1"/>
    <property type="molecule type" value="Genomic_DNA"/>
</dbReference>
<proteinExistence type="predicted"/>
<organism evidence="1 2">
    <name type="scientific">Rhodosalinus halophilus</name>
    <dbReference type="NCBI Taxonomy" id="2259333"/>
    <lineage>
        <taxon>Bacteria</taxon>
        <taxon>Pseudomonadati</taxon>
        <taxon>Pseudomonadota</taxon>
        <taxon>Alphaproteobacteria</taxon>
        <taxon>Rhodobacterales</taxon>
        <taxon>Paracoccaceae</taxon>
        <taxon>Rhodosalinus</taxon>
    </lineage>
</organism>
<dbReference type="SUPFAM" id="SSF54909">
    <property type="entry name" value="Dimeric alpha+beta barrel"/>
    <property type="match status" value="1"/>
</dbReference>
<dbReference type="InterPro" id="IPR011008">
    <property type="entry name" value="Dimeric_a/b-barrel"/>
</dbReference>
<dbReference type="GO" id="GO:0016491">
    <property type="term" value="F:oxidoreductase activity"/>
    <property type="evidence" value="ECO:0007669"/>
    <property type="project" value="InterPro"/>
</dbReference>
<gene>
    <name evidence="1" type="ORF">DRV85_04155</name>
</gene>
<evidence type="ECO:0000313" key="1">
    <source>
        <dbReference type="EMBL" id="RBI86631.1"/>
    </source>
</evidence>
<dbReference type="OrthoDB" id="5343971at2"/>
<dbReference type="InterPro" id="IPR009799">
    <property type="entry name" value="EthD_dom"/>
</dbReference>
<sequence>MFVVSVLYPPGEFDLGYYRDTHLPMVRRLLEPAGMSEMGYWRPSEMDPASPYQLIAELRFPDRATGLAALDAHGAETQADIPNFTPVTPVIVMGEMAAD</sequence>
<reference evidence="1 2" key="1">
    <citation type="submission" date="2018-07" db="EMBL/GenBank/DDBJ databases">
        <title>Rhodosalinus sp. strain E84T genomic sequence and assembly.</title>
        <authorList>
            <person name="Liu Z.-W."/>
            <person name="Lu D.-C."/>
        </authorList>
    </citation>
    <scope>NUCLEOTIDE SEQUENCE [LARGE SCALE GENOMIC DNA]</scope>
    <source>
        <strain evidence="1 2">E84</strain>
    </source>
</reference>
<dbReference type="Gene3D" id="3.30.70.100">
    <property type="match status" value="1"/>
</dbReference>